<keyword evidence="5" id="KW-1185">Reference proteome</keyword>
<dbReference type="PANTHER" id="PTHR30273">
    <property type="entry name" value="PERIPLASMIC SIGNAL SENSOR AND SIGMA FACTOR ACTIVATOR FECR-RELATED"/>
    <property type="match status" value="1"/>
</dbReference>
<dbReference type="Pfam" id="PF16344">
    <property type="entry name" value="FecR_C"/>
    <property type="match status" value="1"/>
</dbReference>
<dbReference type="Gene3D" id="3.55.50.30">
    <property type="match status" value="1"/>
</dbReference>
<dbReference type="PIRSF" id="PIRSF018266">
    <property type="entry name" value="FecR"/>
    <property type="match status" value="1"/>
</dbReference>
<gene>
    <name evidence="4" type="ORF">CLV62_10832</name>
</gene>
<dbReference type="Gene3D" id="2.60.120.1440">
    <property type="match status" value="1"/>
</dbReference>
<dbReference type="GO" id="GO:0016989">
    <property type="term" value="F:sigma factor antagonist activity"/>
    <property type="evidence" value="ECO:0007669"/>
    <property type="project" value="TreeGrafter"/>
</dbReference>
<dbReference type="EMBL" id="QICL01000008">
    <property type="protein sequence ID" value="PXV65034.1"/>
    <property type="molecule type" value="Genomic_DNA"/>
</dbReference>
<sequence length="329" mass="38374">MDKEKLEDLINKFFLKQLTLGEKVLFEDILKSSDEARKLFRQWSFIHRGVETIQFNKTCTPPEFNITLKEKTNRVRLWRQRVINIAAVLTIPLLIGFLYLFVGKESLSKQISHELSYTNTNSKAILITLPDSSRVYLYAKSTLRYPSVFTENERHVKLTGEATFEVVSDPENPFYVETLDGVKVKAYGTKFNVYGYEDDDIMQVYLERGKVNFSSPDLSEPTVMRASTKLEFNRKSKSIQILPSDAFEYEAYEKGILLFRSTSLERITKKLSRVYDVDIEIRDSLLCYYPITGVFENKTITQILDVLQMSSPDLKWKKEKEKIILYRKP</sequence>
<evidence type="ECO:0000256" key="1">
    <source>
        <dbReference type="SAM" id="Phobius"/>
    </source>
</evidence>
<accession>A0A2V3PWU4</accession>
<proteinExistence type="predicted"/>
<protein>
    <submittedName>
        <fullName evidence="4">Ferric-dicitrate binding protein FerR (Iron transport regulator)</fullName>
    </submittedName>
</protein>
<dbReference type="InterPro" id="IPR012373">
    <property type="entry name" value="Ferrdict_sens_TM"/>
</dbReference>
<keyword evidence="1" id="KW-1133">Transmembrane helix</keyword>
<name>A0A2V3PWU4_9BACT</name>
<dbReference type="Pfam" id="PF04773">
    <property type="entry name" value="FecR"/>
    <property type="match status" value="1"/>
</dbReference>
<evidence type="ECO:0000259" key="2">
    <source>
        <dbReference type="Pfam" id="PF04773"/>
    </source>
</evidence>
<dbReference type="OrthoDB" id="1452822at2"/>
<dbReference type="PANTHER" id="PTHR30273:SF2">
    <property type="entry name" value="PROTEIN FECR"/>
    <property type="match status" value="1"/>
</dbReference>
<reference evidence="4 5" key="1">
    <citation type="submission" date="2018-03" db="EMBL/GenBank/DDBJ databases">
        <title>Genomic Encyclopedia of Archaeal and Bacterial Type Strains, Phase II (KMG-II): from individual species to whole genera.</title>
        <authorList>
            <person name="Goeker M."/>
        </authorList>
    </citation>
    <scope>NUCLEOTIDE SEQUENCE [LARGE SCALE GENOMIC DNA]</scope>
    <source>
        <strain evidence="4 5">DSM 100214</strain>
    </source>
</reference>
<organism evidence="4 5">
    <name type="scientific">Dysgonomonas alginatilytica</name>
    <dbReference type="NCBI Taxonomy" id="1605892"/>
    <lineage>
        <taxon>Bacteria</taxon>
        <taxon>Pseudomonadati</taxon>
        <taxon>Bacteroidota</taxon>
        <taxon>Bacteroidia</taxon>
        <taxon>Bacteroidales</taxon>
        <taxon>Dysgonomonadaceae</taxon>
        <taxon>Dysgonomonas</taxon>
    </lineage>
</organism>
<comment type="caution">
    <text evidence="4">The sequence shown here is derived from an EMBL/GenBank/DDBJ whole genome shotgun (WGS) entry which is preliminary data.</text>
</comment>
<feature type="transmembrane region" description="Helical" evidence="1">
    <location>
        <begin position="82"/>
        <end position="102"/>
    </location>
</feature>
<feature type="domain" description="Protein FecR C-terminal" evidence="3">
    <location>
        <begin position="257"/>
        <end position="324"/>
    </location>
</feature>
<evidence type="ECO:0000259" key="3">
    <source>
        <dbReference type="Pfam" id="PF16344"/>
    </source>
</evidence>
<evidence type="ECO:0000313" key="4">
    <source>
        <dbReference type="EMBL" id="PXV65034.1"/>
    </source>
</evidence>
<keyword evidence="1" id="KW-0812">Transmembrane</keyword>
<dbReference type="AlphaFoldDB" id="A0A2V3PWU4"/>
<dbReference type="InterPro" id="IPR006860">
    <property type="entry name" value="FecR"/>
</dbReference>
<evidence type="ECO:0000313" key="5">
    <source>
        <dbReference type="Proteomes" id="UP000247973"/>
    </source>
</evidence>
<dbReference type="RefSeq" id="WP_110310312.1">
    <property type="nucleotide sequence ID" value="NZ_QICL01000008.1"/>
</dbReference>
<keyword evidence="1" id="KW-0472">Membrane</keyword>
<feature type="domain" description="FecR protein" evidence="2">
    <location>
        <begin position="122"/>
        <end position="211"/>
    </location>
</feature>
<dbReference type="InterPro" id="IPR032508">
    <property type="entry name" value="FecR_C"/>
</dbReference>
<dbReference type="Proteomes" id="UP000247973">
    <property type="component" value="Unassembled WGS sequence"/>
</dbReference>